<dbReference type="EMBL" id="QEFP02000010">
    <property type="protein sequence ID" value="MCC5447134.1"/>
    <property type="molecule type" value="Genomic_DNA"/>
</dbReference>
<reference evidence="2" key="3">
    <citation type="submission" date="2021-11" db="EMBL/GenBank/DDBJ databases">
        <authorList>
            <person name="Munson-Mcgee J."/>
            <person name="Field E."/>
            <person name="Bateson M."/>
            <person name="Rooney C."/>
            <person name="Stepanauskas R."/>
            <person name="Young M."/>
        </authorList>
    </citation>
    <scope>NUCLEOTIDE SEQUENCE</scope>
    <source>
        <strain evidence="2">SCGC AB-777_F03</strain>
    </source>
</reference>
<protein>
    <recommendedName>
        <fullName evidence="1">SprT-like domain-containing protein</fullName>
    </recommendedName>
</protein>
<dbReference type="RefSeq" id="WP_228615358.1">
    <property type="nucleotide sequence ID" value="NZ_QEFP02000010.1"/>
</dbReference>
<dbReference type="Gene3D" id="3.30.2010.10">
    <property type="entry name" value="Metalloproteases ('zincins'), catalytic domain"/>
    <property type="match status" value="1"/>
</dbReference>
<comment type="caution">
    <text evidence="2">The sequence shown here is derived from an EMBL/GenBank/DDBJ whole genome shotgun (WGS) entry which is preliminary data.</text>
</comment>
<proteinExistence type="predicted"/>
<accession>A0AAE3JHA9</accession>
<feature type="domain" description="SprT-like" evidence="1">
    <location>
        <begin position="31"/>
        <end position="90"/>
    </location>
</feature>
<dbReference type="Proteomes" id="UP000245509">
    <property type="component" value="Unassembled WGS sequence"/>
</dbReference>
<reference evidence="2" key="1">
    <citation type="journal article" date="2015" name="Appl. Environ. Microbiol.">
        <title>Nanoarchaeota, Their Sulfolobales Host, and Nanoarchaeota Virus Distribution across Yellowstone National Park Hot Springs.</title>
        <authorList>
            <person name="Munson-McGee J.H."/>
            <person name="Field E.K."/>
            <person name="Bateson M."/>
            <person name="Rooney C."/>
            <person name="Stepanauskas R."/>
            <person name="Young M.J."/>
        </authorList>
    </citation>
    <scope>NUCLEOTIDE SEQUENCE</scope>
    <source>
        <strain evidence="2">SCGC AB-777_F03</strain>
    </source>
</reference>
<gene>
    <name evidence="2" type="ORF">DDW03_001820</name>
</gene>
<organism evidence="2 3">
    <name type="scientific">Nanobsidianus stetteri</name>
    <dbReference type="NCBI Taxonomy" id="1294122"/>
    <lineage>
        <taxon>Archaea</taxon>
        <taxon>Nanobdellota</taxon>
        <taxon>Candidatus Nanoarchaeia</taxon>
        <taxon>Nanoarchaeales</taxon>
        <taxon>Nanopusillaceae</taxon>
        <taxon>Candidatus Nanobsidianus</taxon>
    </lineage>
</organism>
<dbReference type="Pfam" id="PF10263">
    <property type="entry name" value="SprT-like"/>
    <property type="match status" value="1"/>
</dbReference>
<evidence type="ECO:0000313" key="3">
    <source>
        <dbReference type="Proteomes" id="UP000245509"/>
    </source>
</evidence>
<sequence>MTTKIDIENIKSKVIDLTKVDSIKILTKKIRAIAYYDWEKDLIVINEDIFKNVSEDCLTYIIVHEVIHKLTNTKGHGAKFLNKLLSIYSMDEITKYETEIYSAIQKSNLRTKLL</sequence>
<dbReference type="AlphaFoldDB" id="A0AAE3JHA9"/>
<evidence type="ECO:0000259" key="1">
    <source>
        <dbReference type="Pfam" id="PF10263"/>
    </source>
</evidence>
<evidence type="ECO:0000313" key="2">
    <source>
        <dbReference type="EMBL" id="MCC5447134.1"/>
    </source>
</evidence>
<dbReference type="GO" id="GO:0006950">
    <property type="term" value="P:response to stress"/>
    <property type="evidence" value="ECO:0007669"/>
    <property type="project" value="UniProtKB-ARBA"/>
</dbReference>
<reference evidence="2" key="2">
    <citation type="submission" date="2017-05" db="EMBL/GenBank/DDBJ databases">
        <authorList>
            <person name="Munson-Mcgee J.H."/>
        </authorList>
    </citation>
    <scope>NUCLEOTIDE SEQUENCE</scope>
    <source>
        <strain evidence="2">SCGC AB-777_F03</strain>
    </source>
</reference>
<dbReference type="InterPro" id="IPR006640">
    <property type="entry name" value="SprT-like_domain"/>
</dbReference>
<name>A0AAE3JHA9_NANST</name>